<feature type="signal peptide" evidence="1">
    <location>
        <begin position="1"/>
        <end position="21"/>
    </location>
</feature>
<proteinExistence type="predicted"/>
<evidence type="ECO:0008006" key="4">
    <source>
        <dbReference type="Google" id="ProtNLM"/>
    </source>
</evidence>
<evidence type="ECO:0000313" key="3">
    <source>
        <dbReference type="Proteomes" id="UP001185092"/>
    </source>
</evidence>
<dbReference type="InterPro" id="IPR013783">
    <property type="entry name" value="Ig-like_fold"/>
</dbReference>
<protein>
    <recommendedName>
        <fullName evidence="4">DUF1573 domain-containing protein</fullName>
    </recommendedName>
</protein>
<dbReference type="PANTHER" id="PTHR37833:SF1">
    <property type="entry name" value="SIGNAL PEPTIDE PROTEIN"/>
    <property type="match status" value="1"/>
</dbReference>
<accession>A0AAE3XSL0</accession>
<feature type="chain" id="PRO_5042047592" description="DUF1573 domain-containing protein" evidence="1">
    <location>
        <begin position="22"/>
        <end position="135"/>
    </location>
</feature>
<evidence type="ECO:0000256" key="1">
    <source>
        <dbReference type="SAM" id="SignalP"/>
    </source>
</evidence>
<organism evidence="2 3">
    <name type="scientific">Aureibacter tunicatorum</name>
    <dbReference type="NCBI Taxonomy" id="866807"/>
    <lineage>
        <taxon>Bacteria</taxon>
        <taxon>Pseudomonadati</taxon>
        <taxon>Bacteroidota</taxon>
        <taxon>Cytophagia</taxon>
        <taxon>Cytophagales</taxon>
        <taxon>Persicobacteraceae</taxon>
        <taxon>Aureibacter</taxon>
    </lineage>
</organism>
<dbReference type="Pfam" id="PF07610">
    <property type="entry name" value="DUF1573"/>
    <property type="match status" value="1"/>
</dbReference>
<dbReference type="EMBL" id="JAVDQD010000005">
    <property type="protein sequence ID" value="MDR6240799.1"/>
    <property type="molecule type" value="Genomic_DNA"/>
</dbReference>
<dbReference type="RefSeq" id="WP_309941055.1">
    <property type="nucleotide sequence ID" value="NZ_AP025306.1"/>
</dbReference>
<name>A0AAE3XSL0_9BACT</name>
<comment type="caution">
    <text evidence="2">The sequence shown here is derived from an EMBL/GenBank/DDBJ whole genome shotgun (WGS) entry which is preliminary data.</text>
</comment>
<keyword evidence="1" id="KW-0732">Signal</keyword>
<dbReference type="PANTHER" id="PTHR37833">
    <property type="entry name" value="LIPOPROTEIN-RELATED"/>
    <property type="match status" value="1"/>
</dbReference>
<dbReference type="Gene3D" id="2.60.40.10">
    <property type="entry name" value="Immunoglobulins"/>
    <property type="match status" value="1"/>
</dbReference>
<reference evidence="2" key="1">
    <citation type="submission" date="2023-07" db="EMBL/GenBank/DDBJ databases">
        <title>Genomic Encyclopedia of Type Strains, Phase IV (KMG-IV): sequencing the most valuable type-strain genomes for metagenomic binning, comparative biology and taxonomic classification.</title>
        <authorList>
            <person name="Goeker M."/>
        </authorList>
    </citation>
    <scope>NUCLEOTIDE SEQUENCE</scope>
    <source>
        <strain evidence="2">DSM 26174</strain>
    </source>
</reference>
<keyword evidence="3" id="KW-1185">Reference proteome</keyword>
<sequence length="135" mass="14178">MKVFKIMFVFVALLASSSAFSTQSDLDESKVSTSATTAVWNENVKNLGELAQGKPVTVVFEVKNSGDNPLVISKVKTSCGCTTSSYTKSAIPAGESGELEVTYNAKNLGAFTKSVTVFSNGSEGAQKLLIKGVVI</sequence>
<dbReference type="AlphaFoldDB" id="A0AAE3XSL0"/>
<evidence type="ECO:0000313" key="2">
    <source>
        <dbReference type="EMBL" id="MDR6240799.1"/>
    </source>
</evidence>
<gene>
    <name evidence="2" type="ORF">HNQ88_003875</name>
</gene>
<dbReference type="InterPro" id="IPR011467">
    <property type="entry name" value="DUF1573"/>
</dbReference>
<dbReference type="Proteomes" id="UP001185092">
    <property type="component" value="Unassembled WGS sequence"/>
</dbReference>